<feature type="region of interest" description="Disordered" evidence="3">
    <location>
        <begin position="663"/>
        <end position="695"/>
    </location>
</feature>
<feature type="compositionally biased region" description="Low complexity" evidence="3">
    <location>
        <begin position="1"/>
        <end position="136"/>
    </location>
</feature>
<accession>G0NNY2</accession>
<dbReference type="PANTHER" id="PTHR40289">
    <property type="entry name" value="PROTEIN CBG04714"/>
    <property type="match status" value="1"/>
</dbReference>
<feature type="compositionally biased region" description="Low complexity" evidence="3">
    <location>
        <begin position="503"/>
        <end position="543"/>
    </location>
</feature>
<dbReference type="eggNOG" id="KOG0516">
    <property type="taxonomic scope" value="Eukaryota"/>
</dbReference>
<proteinExistence type="predicted"/>
<dbReference type="EMBL" id="GL379917">
    <property type="protein sequence ID" value="EGT34967.1"/>
    <property type="molecule type" value="Genomic_DNA"/>
</dbReference>
<feature type="compositionally biased region" description="Low complexity" evidence="3">
    <location>
        <begin position="356"/>
        <end position="374"/>
    </location>
</feature>
<keyword evidence="2" id="KW-0768">Sushi</keyword>
<feature type="region of interest" description="Disordered" evidence="3">
    <location>
        <begin position="497"/>
        <end position="544"/>
    </location>
</feature>
<dbReference type="OMA" id="LTAYKNC"/>
<feature type="compositionally biased region" description="Low complexity" evidence="3">
    <location>
        <begin position="591"/>
        <end position="629"/>
    </location>
</feature>
<evidence type="ECO:0000313" key="5">
    <source>
        <dbReference type="EMBL" id="EGT34967.1"/>
    </source>
</evidence>
<dbReference type="PANTHER" id="PTHR40289:SF1">
    <property type="entry name" value="SUSHI DOMAIN-CONTAINING PROTEIN"/>
    <property type="match status" value="1"/>
</dbReference>
<dbReference type="OrthoDB" id="5877128at2759"/>
<dbReference type="InterPro" id="IPR000436">
    <property type="entry name" value="Sushi_SCR_CCP_dom"/>
</dbReference>
<dbReference type="STRING" id="135651.G0NNY2"/>
<gene>
    <name evidence="5" type="ORF">CAEBREN_02457</name>
</gene>
<dbReference type="Proteomes" id="UP000008068">
    <property type="component" value="Unassembled WGS sequence"/>
</dbReference>
<evidence type="ECO:0000256" key="3">
    <source>
        <dbReference type="SAM" id="MobiDB-lite"/>
    </source>
</evidence>
<evidence type="ECO:0000259" key="4">
    <source>
        <dbReference type="PROSITE" id="PS50923"/>
    </source>
</evidence>
<dbReference type="PROSITE" id="PS50923">
    <property type="entry name" value="SUSHI"/>
    <property type="match status" value="1"/>
</dbReference>
<feature type="compositionally biased region" description="Low complexity" evidence="3">
    <location>
        <begin position="747"/>
        <end position="783"/>
    </location>
</feature>
<name>G0NNY2_CAEBE</name>
<evidence type="ECO:0000256" key="2">
    <source>
        <dbReference type="PROSITE-ProRule" id="PRU00302"/>
    </source>
</evidence>
<dbReference type="SUPFAM" id="SSF57535">
    <property type="entry name" value="Complement control module/SCR domain"/>
    <property type="match status" value="1"/>
</dbReference>
<feature type="compositionally biased region" description="Low complexity" evidence="3">
    <location>
        <begin position="424"/>
        <end position="452"/>
    </location>
</feature>
<feature type="region of interest" description="Disordered" evidence="3">
    <location>
        <begin position="820"/>
        <end position="860"/>
    </location>
</feature>
<keyword evidence="1" id="KW-1015">Disulfide bond</keyword>
<feature type="region of interest" description="Disordered" evidence="3">
    <location>
        <begin position="411"/>
        <end position="452"/>
    </location>
</feature>
<feature type="region of interest" description="Disordered" evidence="3">
    <location>
        <begin position="1"/>
        <end position="143"/>
    </location>
</feature>
<sequence>MGQSVSSTSSSSTTSPSTTTEGSTSTASTVSTSSSVSSSSSSVGTSTGTSETPQTSESTVTSSESSQGSTEVGTTSVTTTTDRAASDTTTTTGETTTDSTPLSSTVAVSPGSTPTSTATPTTSLSTVTSTSSPATSHEVSTTPTSFVSDLAGTIASTLSTILSTVTSTGTTLTTPLGSSTSGPTSTTSGQTAGSSTQATGATGSSSTTPATTTSTGPTTDTAYTGPTADADGVVFRNTTVNLLPNCTQITVETLFFANGTTLRNTTVEFNACSSTSPLTTAPTTPEATTTYNWPTGGTTRTLPSGEIIISESLIAYKNCTTVLMQLIYNPSTNTSRTAITSDPEGCKTTTTNAPVTSTDTPTAQTTTFNWPTGGTTRTLPSGDIILSESLIAYKNCTTVLMQLIFTPSTNQTRTETTTDAEGCKASSTTTPGPSTTASSTAKTTTYNWPTGGTTRVLPSGEIIISESLIAYQNCTTVLMQLIFTPFTNQTRTETTTDLYGCKSSSSSTASSTASKITTPMPSSTPAASTTTTFPWPTGGTTRTLPSGEVILSESLTAYKNCTTVLMQLLFNPTTNTTRTETTSDAQGCKATSSSSPILSSSQPPTTPMPTTTPGKATTTFPWPTGGTTRTMPSGEIIISESLTAYKNCTTVLMQLIYNPKTNTTRTETTSDAEGCKTTPTTTRAPTTTTFNWPTGGTTRVLPSGEIIISESLTAYKNCTTVLMQLLFNPATNTTRTETTSDAQGCKATSIKAATSTPSTTTRTPSTSTAPPTQTTTYSWPTGGTTRLLPSGEIILSESLTAYPNCTTTLRQLILNPTTNTTRTETVSDAQGCKATTSTKAMTPAPSAPGSSTTPPPATTAPTHCPALKLDMSNTIRPTFNEVKGSYAIGERVVHMCKKRYAFEYAGQPLKIYQCMPTGKWAGEPEKCISANPSSKLLPFVSWNNFIFRVNLPYLFFSFLQNEVIPLLSNPSSLVFLVFPLFKCLNSFLLNP</sequence>
<protein>
    <recommendedName>
        <fullName evidence="4">Sushi domain-containing protein</fullName>
    </recommendedName>
</protein>
<feature type="region of interest" description="Disordered" evidence="3">
    <location>
        <begin position="337"/>
        <end position="374"/>
    </location>
</feature>
<feature type="region of interest" description="Disordered" evidence="3">
    <location>
        <begin position="168"/>
        <end position="230"/>
    </location>
</feature>
<dbReference type="AlphaFoldDB" id="G0NNY2"/>
<dbReference type="InParanoid" id="G0NNY2"/>
<feature type="compositionally biased region" description="Low complexity" evidence="3">
    <location>
        <begin position="840"/>
        <end position="852"/>
    </location>
</feature>
<feature type="region of interest" description="Disordered" evidence="3">
    <location>
        <begin position="575"/>
        <end position="629"/>
    </location>
</feature>
<dbReference type="InterPro" id="IPR042312">
    <property type="entry name" value="F26C11.3-like"/>
</dbReference>
<dbReference type="HOGENOM" id="CLU_301529_0_0_1"/>
<feature type="region of interest" description="Disordered" evidence="3">
    <location>
        <begin position="273"/>
        <end position="297"/>
    </location>
</feature>
<dbReference type="InterPro" id="IPR035976">
    <property type="entry name" value="Sushi/SCR/CCP_sf"/>
</dbReference>
<dbReference type="FunCoup" id="G0NNY2">
    <property type="interactions" value="1607"/>
</dbReference>
<feature type="domain" description="Sushi" evidence="4">
    <location>
        <begin position="862"/>
        <end position="929"/>
    </location>
</feature>
<comment type="caution">
    <text evidence="2">Lacks conserved residue(s) required for the propagation of feature annotation.</text>
</comment>
<keyword evidence="6" id="KW-1185">Reference proteome</keyword>
<evidence type="ECO:0000256" key="1">
    <source>
        <dbReference type="ARBA" id="ARBA00023157"/>
    </source>
</evidence>
<reference evidence="6" key="1">
    <citation type="submission" date="2011-07" db="EMBL/GenBank/DDBJ databases">
        <authorList>
            <consortium name="Caenorhabditis brenneri Sequencing and Analysis Consortium"/>
            <person name="Wilson R.K."/>
        </authorList>
    </citation>
    <scope>NUCLEOTIDE SEQUENCE [LARGE SCALE GENOMIC DNA]</scope>
    <source>
        <strain evidence="6">PB2801</strain>
    </source>
</reference>
<organism evidence="6">
    <name type="scientific">Caenorhabditis brenneri</name>
    <name type="common">Nematode worm</name>
    <dbReference type="NCBI Taxonomy" id="135651"/>
    <lineage>
        <taxon>Eukaryota</taxon>
        <taxon>Metazoa</taxon>
        <taxon>Ecdysozoa</taxon>
        <taxon>Nematoda</taxon>
        <taxon>Chromadorea</taxon>
        <taxon>Rhabditida</taxon>
        <taxon>Rhabditina</taxon>
        <taxon>Rhabditomorpha</taxon>
        <taxon>Rhabditoidea</taxon>
        <taxon>Rhabditidae</taxon>
        <taxon>Peloderinae</taxon>
        <taxon>Caenorhabditis</taxon>
    </lineage>
</organism>
<feature type="region of interest" description="Disordered" evidence="3">
    <location>
        <begin position="733"/>
        <end position="783"/>
    </location>
</feature>
<evidence type="ECO:0000313" key="6">
    <source>
        <dbReference type="Proteomes" id="UP000008068"/>
    </source>
</evidence>